<keyword evidence="1" id="KW-0472">Membrane</keyword>
<organism evidence="2 3">
    <name type="scientific">Paramaledivibacter caminithermalis (strain DSM 15212 / CIP 107654 / DViRD3)</name>
    <name type="common">Clostridium caminithermale</name>
    <dbReference type="NCBI Taxonomy" id="1121301"/>
    <lineage>
        <taxon>Bacteria</taxon>
        <taxon>Bacillati</taxon>
        <taxon>Bacillota</taxon>
        <taxon>Clostridia</taxon>
        <taxon>Peptostreptococcales</taxon>
        <taxon>Caminicellaceae</taxon>
        <taxon>Paramaledivibacter</taxon>
    </lineage>
</organism>
<feature type="transmembrane region" description="Helical" evidence="1">
    <location>
        <begin position="96"/>
        <end position="126"/>
    </location>
</feature>
<evidence type="ECO:0000313" key="3">
    <source>
        <dbReference type="Proteomes" id="UP000184465"/>
    </source>
</evidence>
<dbReference type="EMBL" id="FRAG01000058">
    <property type="protein sequence ID" value="SHK42043.1"/>
    <property type="molecule type" value="Genomic_DNA"/>
</dbReference>
<sequence>MLNVVLVELKKIFKMQLVRLVFIFGLIFSLFSLLFWLNHEGPVSAFSIPVSTLNNLTQTLVIVIFVGFTGYIYGVEIQSKTLKIIKAKNIPDWKVLAYKYIAAFITILIFILFIGIFIFSISTILFPLLDFHVKYDSELIMAEKGLISIFLAYIFEAVPLFFVACLCLTITIFLNSAVLGIISTFFFFILCKLAESISMIKIFLPSYHILIWQDIVRAEPNWSEIGTKVAITAGYCVLLYMLALLFYQRKEVKD</sequence>
<dbReference type="RefSeq" id="WP_073152474.1">
    <property type="nucleotide sequence ID" value="NZ_FRAG01000058.1"/>
</dbReference>
<feature type="transmembrane region" description="Helical" evidence="1">
    <location>
        <begin position="146"/>
        <end position="173"/>
    </location>
</feature>
<reference evidence="3" key="1">
    <citation type="submission" date="2016-11" db="EMBL/GenBank/DDBJ databases">
        <authorList>
            <person name="Varghese N."/>
            <person name="Submissions S."/>
        </authorList>
    </citation>
    <scope>NUCLEOTIDE SEQUENCE [LARGE SCALE GENOMIC DNA]</scope>
    <source>
        <strain evidence="3">DSM 15212 / CIP 107654 / DViRD3</strain>
    </source>
</reference>
<keyword evidence="1" id="KW-1133">Transmembrane helix</keyword>
<feature type="transmembrane region" description="Helical" evidence="1">
    <location>
        <begin position="56"/>
        <end position="75"/>
    </location>
</feature>
<protein>
    <recommendedName>
        <fullName evidence="4">ABC-2 family transporter protein</fullName>
    </recommendedName>
</protein>
<dbReference type="AlphaFoldDB" id="A0A1M6SB84"/>
<evidence type="ECO:0000256" key="1">
    <source>
        <dbReference type="SAM" id="Phobius"/>
    </source>
</evidence>
<feature type="transmembrane region" description="Helical" evidence="1">
    <location>
        <begin position="229"/>
        <end position="247"/>
    </location>
</feature>
<accession>A0A1M6SB84</accession>
<proteinExistence type="predicted"/>
<keyword evidence="1" id="KW-0812">Transmembrane</keyword>
<evidence type="ECO:0000313" key="2">
    <source>
        <dbReference type="EMBL" id="SHK42043.1"/>
    </source>
</evidence>
<dbReference type="Proteomes" id="UP000184465">
    <property type="component" value="Unassembled WGS sequence"/>
</dbReference>
<feature type="transmembrane region" description="Helical" evidence="1">
    <location>
        <begin position="17"/>
        <end position="36"/>
    </location>
</feature>
<keyword evidence="3" id="KW-1185">Reference proteome</keyword>
<dbReference type="STRING" id="1121301.SAMN02745912_03255"/>
<gene>
    <name evidence="2" type="ORF">SAMN02745912_03255</name>
</gene>
<dbReference type="OrthoDB" id="9837774at2"/>
<evidence type="ECO:0008006" key="4">
    <source>
        <dbReference type="Google" id="ProtNLM"/>
    </source>
</evidence>
<name>A0A1M6SB84_PARC5</name>
<feature type="transmembrane region" description="Helical" evidence="1">
    <location>
        <begin position="185"/>
        <end position="209"/>
    </location>
</feature>